<protein>
    <recommendedName>
        <fullName evidence="4">Lipoprotein</fullName>
    </recommendedName>
</protein>
<evidence type="ECO:0008006" key="4">
    <source>
        <dbReference type="Google" id="ProtNLM"/>
    </source>
</evidence>
<accession>A0ABY1GXK8</accession>
<reference evidence="2 3" key="1">
    <citation type="submission" date="2016-10" db="EMBL/GenBank/DDBJ databases">
        <authorList>
            <person name="Varghese N."/>
            <person name="Submissions S."/>
        </authorList>
    </citation>
    <scope>NUCLEOTIDE SEQUENCE [LARGE SCALE GENOMIC DNA]</scope>
    <source>
        <strain evidence="2 3">CGMCC 1.8499</strain>
    </source>
</reference>
<dbReference type="EMBL" id="FPAZ01000021">
    <property type="protein sequence ID" value="SFT98063.1"/>
    <property type="molecule type" value="Genomic_DNA"/>
</dbReference>
<evidence type="ECO:0000256" key="1">
    <source>
        <dbReference type="SAM" id="SignalP"/>
    </source>
</evidence>
<sequence length="130" mass="14476">MHVKIKFTLLLSLSLLSIGCVKAEQCSESIQLGDTTLYSECRGAEAISSSTINSSMSLDEAFEMMLNILESKGDIQASKNDLYVSIFSMMQTEQFNFRVTSFPNGILLASENTSAIYLKIDEKTWLQKVL</sequence>
<organism evidence="2 3">
    <name type="scientific">Pseudoalteromonas lipolytica</name>
    <dbReference type="NCBI Taxonomy" id="570156"/>
    <lineage>
        <taxon>Bacteria</taxon>
        <taxon>Pseudomonadati</taxon>
        <taxon>Pseudomonadota</taxon>
        <taxon>Gammaproteobacteria</taxon>
        <taxon>Alteromonadales</taxon>
        <taxon>Pseudoalteromonadaceae</taxon>
        <taxon>Pseudoalteromonas</taxon>
    </lineage>
</organism>
<gene>
    <name evidence="2" type="ORF">SAMN04487854_12129</name>
</gene>
<dbReference type="Proteomes" id="UP000183805">
    <property type="component" value="Unassembled WGS sequence"/>
</dbReference>
<name>A0ABY1GXK8_9GAMM</name>
<keyword evidence="3" id="KW-1185">Reference proteome</keyword>
<feature type="chain" id="PRO_5046563882" description="Lipoprotein" evidence="1">
    <location>
        <begin position="24"/>
        <end position="130"/>
    </location>
</feature>
<proteinExistence type="predicted"/>
<comment type="caution">
    <text evidence="2">The sequence shown here is derived from an EMBL/GenBank/DDBJ whole genome shotgun (WGS) entry which is preliminary data.</text>
</comment>
<dbReference type="PROSITE" id="PS51257">
    <property type="entry name" value="PROKAR_LIPOPROTEIN"/>
    <property type="match status" value="1"/>
</dbReference>
<keyword evidence="1" id="KW-0732">Signal</keyword>
<evidence type="ECO:0000313" key="3">
    <source>
        <dbReference type="Proteomes" id="UP000183805"/>
    </source>
</evidence>
<evidence type="ECO:0000313" key="2">
    <source>
        <dbReference type="EMBL" id="SFT98063.1"/>
    </source>
</evidence>
<feature type="signal peptide" evidence="1">
    <location>
        <begin position="1"/>
        <end position="23"/>
    </location>
</feature>
<dbReference type="RefSeq" id="WP_074989723.1">
    <property type="nucleotide sequence ID" value="NZ_FPAZ01000021.1"/>
</dbReference>